<reference evidence="2 3" key="1">
    <citation type="submission" date="2024-01" db="EMBL/GenBank/DDBJ databases">
        <title>Whole genome of Chryseobacterium arthrosphaerae NNCa 2741.</title>
        <authorList>
            <person name="Boriskina E.V."/>
            <person name="Gordinskaya N.A."/>
            <person name="Kropotov V.S."/>
            <person name="Alekseeva A.E."/>
            <person name="Makhova M.A."/>
            <person name="Kryazhev D.V."/>
            <person name="Shkurkina I.S."/>
        </authorList>
    </citation>
    <scope>NUCLEOTIDE SEQUENCE [LARGE SCALE GENOMIC DNA]</scope>
    <source>
        <strain evidence="2 3">NNCa 2741</strain>
    </source>
</reference>
<accession>A0ABU7R542</accession>
<feature type="compositionally biased region" description="Polar residues" evidence="1">
    <location>
        <begin position="49"/>
        <end position="61"/>
    </location>
</feature>
<protein>
    <submittedName>
        <fullName evidence="2">Uncharacterized protein</fullName>
    </submittedName>
</protein>
<evidence type="ECO:0000256" key="1">
    <source>
        <dbReference type="SAM" id="MobiDB-lite"/>
    </source>
</evidence>
<sequence>MEYSIGKYKVVPPKPFNSMNEAVEYVQGKYPELGTVTIEKFLTPKIFDNGSNKSGNLSEENSASDKGDAETGAKVTTGVKSSTDKSRQPNKG</sequence>
<evidence type="ECO:0000313" key="2">
    <source>
        <dbReference type="EMBL" id="MEE6129904.1"/>
    </source>
</evidence>
<feature type="compositionally biased region" description="Basic and acidic residues" evidence="1">
    <location>
        <begin position="82"/>
        <end position="92"/>
    </location>
</feature>
<proteinExistence type="predicted"/>
<gene>
    <name evidence="2" type="ORF">V2E39_21070</name>
</gene>
<organism evidence="2 3">
    <name type="scientific">Chryseobacterium arthrosphaerae</name>
    <dbReference type="NCBI Taxonomy" id="651561"/>
    <lineage>
        <taxon>Bacteria</taxon>
        <taxon>Pseudomonadati</taxon>
        <taxon>Bacteroidota</taxon>
        <taxon>Flavobacteriia</taxon>
        <taxon>Flavobacteriales</taxon>
        <taxon>Weeksellaceae</taxon>
        <taxon>Chryseobacterium group</taxon>
        <taxon>Chryseobacterium</taxon>
    </lineage>
</organism>
<keyword evidence="3" id="KW-1185">Reference proteome</keyword>
<dbReference type="Proteomes" id="UP001350005">
    <property type="component" value="Unassembled WGS sequence"/>
</dbReference>
<name>A0ABU7R542_9FLAO</name>
<comment type="caution">
    <text evidence="2">The sequence shown here is derived from an EMBL/GenBank/DDBJ whole genome shotgun (WGS) entry which is preliminary data.</text>
</comment>
<dbReference type="EMBL" id="JAZGJU010000064">
    <property type="protein sequence ID" value="MEE6129904.1"/>
    <property type="molecule type" value="Genomic_DNA"/>
</dbReference>
<feature type="region of interest" description="Disordered" evidence="1">
    <location>
        <begin position="45"/>
        <end position="92"/>
    </location>
</feature>
<evidence type="ECO:0000313" key="3">
    <source>
        <dbReference type="Proteomes" id="UP001350005"/>
    </source>
</evidence>
<dbReference type="RefSeq" id="WP_330937544.1">
    <property type="nucleotide sequence ID" value="NZ_JAZGJU010000064.1"/>
</dbReference>